<evidence type="ECO:0000256" key="1">
    <source>
        <dbReference type="SAM" id="Phobius"/>
    </source>
</evidence>
<dbReference type="AlphaFoldDB" id="A0A2P2PLG0"/>
<organism evidence="2">
    <name type="scientific">Rhizophora mucronata</name>
    <name type="common">Asiatic mangrove</name>
    <dbReference type="NCBI Taxonomy" id="61149"/>
    <lineage>
        <taxon>Eukaryota</taxon>
        <taxon>Viridiplantae</taxon>
        <taxon>Streptophyta</taxon>
        <taxon>Embryophyta</taxon>
        <taxon>Tracheophyta</taxon>
        <taxon>Spermatophyta</taxon>
        <taxon>Magnoliopsida</taxon>
        <taxon>eudicotyledons</taxon>
        <taxon>Gunneridae</taxon>
        <taxon>Pentapetalae</taxon>
        <taxon>rosids</taxon>
        <taxon>fabids</taxon>
        <taxon>Malpighiales</taxon>
        <taxon>Rhizophoraceae</taxon>
        <taxon>Rhizophora</taxon>
    </lineage>
</organism>
<feature type="transmembrane region" description="Helical" evidence="1">
    <location>
        <begin position="15"/>
        <end position="31"/>
    </location>
</feature>
<reference evidence="2" key="1">
    <citation type="submission" date="2018-02" db="EMBL/GenBank/DDBJ databases">
        <title>Rhizophora mucronata_Transcriptome.</title>
        <authorList>
            <person name="Meera S.P."/>
            <person name="Sreeshan A."/>
            <person name="Augustine A."/>
        </authorList>
    </citation>
    <scope>NUCLEOTIDE SEQUENCE</scope>
    <source>
        <tissue evidence="2">Leaf</tissue>
    </source>
</reference>
<keyword evidence="1" id="KW-1133">Transmembrane helix</keyword>
<dbReference type="EMBL" id="GGEC01075116">
    <property type="protein sequence ID" value="MBX55600.1"/>
    <property type="molecule type" value="Transcribed_RNA"/>
</dbReference>
<accession>A0A2P2PLG0</accession>
<proteinExistence type="predicted"/>
<protein>
    <submittedName>
        <fullName evidence="2">Uncharacterized protein</fullName>
    </submittedName>
</protein>
<sequence>MHDLTPFPLHLKANYVYIFIAFTCLFLPLPAPGGERASFG</sequence>
<name>A0A2P2PLG0_RHIMU</name>
<keyword evidence="1" id="KW-0472">Membrane</keyword>
<keyword evidence="1" id="KW-0812">Transmembrane</keyword>
<evidence type="ECO:0000313" key="2">
    <source>
        <dbReference type="EMBL" id="MBX55600.1"/>
    </source>
</evidence>